<dbReference type="Pfam" id="PF13193">
    <property type="entry name" value="AMP-binding_C"/>
    <property type="match status" value="1"/>
</dbReference>
<keyword evidence="3" id="KW-1185">Reference proteome</keyword>
<comment type="caution">
    <text evidence="2">The sequence shown here is derived from an EMBL/GenBank/DDBJ whole genome shotgun (WGS) entry which is preliminary data.</text>
</comment>
<evidence type="ECO:0000313" key="2">
    <source>
        <dbReference type="EMBL" id="KAJ6714143.1"/>
    </source>
</evidence>
<accession>A0A9Q0TM99</accession>
<gene>
    <name evidence="2" type="ORF">OIU85_025733</name>
</gene>
<dbReference type="EMBL" id="JAPFFL010000007">
    <property type="protein sequence ID" value="KAJ6714143.1"/>
    <property type="molecule type" value="Genomic_DNA"/>
</dbReference>
<proteinExistence type="predicted"/>
<dbReference type="InterPro" id="IPR045851">
    <property type="entry name" value="AMP-bd_C_sf"/>
</dbReference>
<dbReference type="InterPro" id="IPR025110">
    <property type="entry name" value="AMP-bd_C"/>
</dbReference>
<dbReference type="Proteomes" id="UP001151529">
    <property type="component" value="Chromosome 1"/>
</dbReference>
<evidence type="ECO:0000259" key="1">
    <source>
        <dbReference type="Pfam" id="PF13193"/>
    </source>
</evidence>
<feature type="domain" description="AMP-binding enzyme C-terminal" evidence="1">
    <location>
        <begin position="13"/>
        <end position="69"/>
    </location>
</feature>
<reference evidence="2" key="1">
    <citation type="submission" date="2022-11" db="EMBL/GenBank/DDBJ databases">
        <authorList>
            <person name="Hyden B.L."/>
            <person name="Feng K."/>
            <person name="Yates T."/>
            <person name="Jawdy S."/>
            <person name="Smart L.B."/>
            <person name="Muchero W."/>
        </authorList>
    </citation>
    <scope>NUCLEOTIDE SEQUENCE</scope>
    <source>
        <tissue evidence="2">Shoot tip</tissue>
    </source>
</reference>
<dbReference type="SUPFAM" id="SSF56801">
    <property type="entry name" value="Acetyl-CoA synthetase-like"/>
    <property type="match status" value="1"/>
</dbReference>
<dbReference type="OrthoDB" id="10253115at2759"/>
<evidence type="ECO:0000313" key="3">
    <source>
        <dbReference type="Proteomes" id="UP001151529"/>
    </source>
</evidence>
<sequence>METAAISVAPVDGGPELLVIFVVLKKGFDGEAGKLRMKFSKAIQSNLNPLFKVSFVKIVPEFPRTASNKLLRRVLRDQMKHELSVQSKI</sequence>
<protein>
    <submittedName>
        <fullName evidence="2">ACYL-ACTIVATING ENZYME 17 PEROXISOMAL-RELATED</fullName>
    </submittedName>
</protein>
<dbReference type="AlphaFoldDB" id="A0A9Q0TM99"/>
<organism evidence="2 3">
    <name type="scientific">Salix viminalis</name>
    <name type="common">Common osier</name>
    <name type="synonym">Basket willow</name>
    <dbReference type="NCBI Taxonomy" id="40686"/>
    <lineage>
        <taxon>Eukaryota</taxon>
        <taxon>Viridiplantae</taxon>
        <taxon>Streptophyta</taxon>
        <taxon>Embryophyta</taxon>
        <taxon>Tracheophyta</taxon>
        <taxon>Spermatophyta</taxon>
        <taxon>Magnoliopsida</taxon>
        <taxon>eudicotyledons</taxon>
        <taxon>Gunneridae</taxon>
        <taxon>Pentapetalae</taxon>
        <taxon>rosids</taxon>
        <taxon>fabids</taxon>
        <taxon>Malpighiales</taxon>
        <taxon>Salicaceae</taxon>
        <taxon>Saliceae</taxon>
        <taxon>Salix</taxon>
    </lineage>
</organism>
<dbReference type="PANTHER" id="PTHR44378:SF1">
    <property type="entry name" value="ACYL-ACTIVATING ENZYME 18, PEROXISOMAL-RELATED"/>
    <property type="match status" value="1"/>
</dbReference>
<reference evidence="2" key="2">
    <citation type="journal article" date="2023" name="Int. J. Mol. Sci.">
        <title>De Novo Assembly and Annotation of 11 Diverse Shrub Willow (Salix) Genomes Reveals Novel Gene Organization in Sex-Linked Regions.</title>
        <authorList>
            <person name="Hyden B."/>
            <person name="Feng K."/>
            <person name="Yates T.B."/>
            <person name="Jawdy S."/>
            <person name="Cereghino C."/>
            <person name="Smart L.B."/>
            <person name="Muchero W."/>
        </authorList>
    </citation>
    <scope>NUCLEOTIDE SEQUENCE [LARGE SCALE GENOMIC DNA]</scope>
    <source>
        <tissue evidence="2">Shoot tip</tissue>
    </source>
</reference>
<dbReference type="Gene3D" id="3.30.300.30">
    <property type="match status" value="1"/>
</dbReference>
<dbReference type="PANTHER" id="PTHR44378">
    <property type="entry name" value="ACYL-ACTIVATING ENZYME 17, PEROXISOMAL-RELATED"/>
    <property type="match status" value="1"/>
</dbReference>
<name>A0A9Q0TM99_SALVM</name>